<dbReference type="InterPro" id="IPR011992">
    <property type="entry name" value="EF-hand-dom_pair"/>
</dbReference>
<dbReference type="FunFam" id="1.10.238.10:FF:000628">
    <property type="entry name" value="Serine/threonine-protein phosphatase 2A regulatory subunit B'' subunit beta"/>
    <property type="match status" value="1"/>
</dbReference>
<name>E9QG28_DANRE</name>
<dbReference type="GO" id="GO:0007525">
    <property type="term" value="P:somatic muscle development"/>
    <property type="evidence" value="ECO:0000318"/>
    <property type="project" value="GO_Central"/>
</dbReference>
<proteinExistence type="predicted"/>
<dbReference type="CTD" id="5523"/>
<feature type="compositionally biased region" description="Polar residues" evidence="4">
    <location>
        <begin position="677"/>
        <end position="687"/>
    </location>
</feature>
<dbReference type="GO" id="GO:0060828">
    <property type="term" value="P:regulation of canonical Wnt signaling pathway"/>
    <property type="evidence" value="ECO:0000318"/>
    <property type="project" value="GO_Central"/>
</dbReference>
<feature type="compositionally biased region" description="Polar residues" evidence="4">
    <location>
        <begin position="382"/>
        <end position="404"/>
    </location>
</feature>
<reference evidence="6" key="1">
    <citation type="submission" date="2011-07" db="UniProtKB">
        <authorList>
            <consortium name="Ensembl"/>
        </authorList>
    </citation>
    <scope>IDENTIFICATION</scope>
    <source>
        <strain evidence="6">Tuebingen</strain>
    </source>
</reference>
<dbReference type="EMBL" id="FQ377639">
    <property type="status" value="NOT_ANNOTATED_CDS"/>
    <property type="molecule type" value="Genomic_DNA"/>
</dbReference>
<reference evidence="8" key="3">
    <citation type="submission" date="2025-04" db="UniProtKB">
        <authorList>
            <consortium name="RefSeq"/>
        </authorList>
    </citation>
    <scope>IDENTIFICATION</scope>
    <source>
        <strain evidence="8">Tuebingen</strain>
    </source>
</reference>
<dbReference type="PROSITE" id="PS00018">
    <property type="entry name" value="EF_HAND_1"/>
    <property type="match status" value="1"/>
</dbReference>
<accession>A0A8M3B7R1</accession>
<evidence type="ECO:0000256" key="4">
    <source>
        <dbReference type="SAM" id="MobiDB-lite"/>
    </source>
</evidence>
<dbReference type="OrthoDB" id="5586at2759"/>
<protein>
    <submittedName>
        <fullName evidence="6">Protein phosphatase 2, regulatory subunit B'', alpha</fullName>
    </submittedName>
    <submittedName>
        <fullName evidence="8">Serine/threonine-protein phosphatase 2A regulatory subunit B'' subunit alpha isoform X1</fullName>
    </submittedName>
</protein>
<evidence type="ECO:0000256" key="1">
    <source>
        <dbReference type="ARBA" id="ARBA00022723"/>
    </source>
</evidence>
<feature type="compositionally biased region" description="Pro residues" evidence="4">
    <location>
        <begin position="724"/>
        <end position="754"/>
    </location>
</feature>
<evidence type="ECO:0000313" key="8">
    <source>
        <dbReference type="RefSeq" id="XP_009296831.1"/>
    </source>
</evidence>
<gene>
    <name evidence="6 8 9" type="primary">ppp2r3a</name>
</gene>
<dbReference type="PROSITE" id="PS50222">
    <property type="entry name" value="EF_HAND_2"/>
    <property type="match status" value="1"/>
</dbReference>
<dbReference type="PANTHER" id="PTHR14095">
    <property type="entry name" value="PHOSPHATASE 2A REGULATORY SUBUNIT-RELATED"/>
    <property type="match status" value="1"/>
</dbReference>
<keyword evidence="1" id="KW-0479">Metal-binding</keyword>
<dbReference type="PANTHER" id="PTHR14095:SF3">
    <property type="entry name" value="SERINE_THREONINE-PROTEIN PHOSPHATASE 2A REGULATORY SUBUNIT B'' SUBUNIT ALPHA"/>
    <property type="match status" value="1"/>
</dbReference>
<dbReference type="ZFIN" id="ZDB-GENE-070912-646">
    <property type="gene designation" value="ppp2r3a"/>
</dbReference>
<dbReference type="SMR" id="E9QG28"/>
<comment type="function">
    <text evidence="3">The B regulatory subunit might modulate substrate selectivity and catalytic activity, and might also direct the localization of the catalytic enzyme to a particular subcellular compartment.</text>
</comment>
<evidence type="ECO:0000256" key="3">
    <source>
        <dbReference type="ARBA" id="ARBA00093310"/>
    </source>
</evidence>
<keyword evidence="7" id="KW-1185">Reference proteome</keyword>
<dbReference type="Gene3D" id="1.10.238.220">
    <property type="match status" value="1"/>
</dbReference>
<dbReference type="RefSeq" id="XP_009296831.1">
    <property type="nucleotide sequence ID" value="XM_009298556.4"/>
</dbReference>
<dbReference type="Pfam" id="PF13499">
    <property type="entry name" value="EF-hand_7"/>
    <property type="match status" value="1"/>
</dbReference>
<feature type="compositionally biased region" description="Polar residues" evidence="4">
    <location>
        <begin position="466"/>
        <end position="482"/>
    </location>
</feature>
<dbReference type="GeneID" id="565849"/>
<feature type="region of interest" description="Disordered" evidence="4">
    <location>
        <begin position="714"/>
        <end position="754"/>
    </location>
</feature>
<dbReference type="Pfam" id="PF21161">
    <property type="entry name" value="P2R3B_EF-hand"/>
    <property type="match status" value="1"/>
</dbReference>
<evidence type="ECO:0000313" key="7">
    <source>
        <dbReference type="Proteomes" id="UP000000437"/>
    </source>
</evidence>
<dbReference type="SUPFAM" id="SSF47473">
    <property type="entry name" value="EF-hand"/>
    <property type="match status" value="2"/>
</dbReference>
<dbReference type="GO" id="GO:0019888">
    <property type="term" value="F:protein phosphatase regulator activity"/>
    <property type="evidence" value="ECO:0000318"/>
    <property type="project" value="GO_Central"/>
</dbReference>
<feature type="region of interest" description="Disordered" evidence="4">
    <location>
        <begin position="655"/>
        <end position="687"/>
    </location>
</feature>
<dbReference type="Gene3D" id="1.10.238.10">
    <property type="entry name" value="EF-hand"/>
    <property type="match status" value="1"/>
</dbReference>
<dbReference type="CDD" id="cd21506">
    <property type="entry name" value="PPP2R3A"/>
    <property type="match status" value="1"/>
</dbReference>
<keyword evidence="2" id="KW-0106">Calcium</keyword>
<dbReference type="AGR" id="ZFIN:ZDB-GENE-070912-646"/>
<dbReference type="GO" id="GO:0000159">
    <property type="term" value="C:protein phosphatase type 2A complex"/>
    <property type="evidence" value="ECO:0000318"/>
    <property type="project" value="GO_Central"/>
</dbReference>
<dbReference type="FunFam" id="1.10.238.230:FF:000001">
    <property type="entry name" value="Serine/threonine-protein phosphatase 2A regulatory subunit B'' subunit beta"/>
    <property type="match status" value="1"/>
</dbReference>
<dbReference type="GO" id="GO:0090249">
    <property type="term" value="P:regulation of cell migration involved in somitogenic axis elongation"/>
    <property type="evidence" value="ECO:0000318"/>
    <property type="project" value="GO_Central"/>
</dbReference>
<dbReference type="Ensembl" id="ENSDART00000110922.4">
    <property type="protein sequence ID" value="ENSDARP00000103598.3"/>
    <property type="gene ID" value="ENSDARG00000077722.5"/>
</dbReference>
<sequence>MAATYRIVVSSINCYNSVVIDRRVQHTVHYCNGPCGALKHGLNCTVAHRSTCAELLDTSISRTCSERPINLHESKTIENGNTGPVAFCDDYHQVIPRVKKGSAIQSSASLKDITGEAINLASGKIKEFSFEKIKYSSSHVTFRKGRKVRPDSFSRRSTDLDIIYGQFTGNDENCPPFGLFQKSVLEEHKLSRSASLEQNLNNVATLYLNSLTEENLITRILEKTKADSSASGEDIKACLDILLKCSEDLKKCTDIIKQCIKRKSMGGTSDDSGNPEIIYKNVMARLSNYLKRLPLELEQGQSIRQEHSELAELVNSIHGLQQIPFSPIFGNEQPPRYEDVVQSPPPTKPRNKPSQPEPSEGSRELTGSLKPIQSVPGLSARTPPSTNGFSHGSLPTASSSSSTPFICQHTVSTSRPDTFSSANSFLSISNENLCKDPMEALYIEEEDSDIGRMPDRPVKGDGKHSCNLSESRQYSKRTTGYSEPSGGVSDKLHELSRNGTTFKPQNDSTVNQMYLPKSTDSKLFSRSTSHTSKGGADDIDKLLMDLECLSQNMQKEPPLPPKLKNCALQTSSPQHLIGNSVVKDLPVVGFSGPSVAKPPEPGVESTEEDDGALLLRILESIESFAQELVESGAGRGTQTKEREVMRLLQETLASTKAEVTPLPLPESETAPSPPQTPQCKPASTLSNTPTAIQIPASTLRDTGSTLLIQQTPEVIRIQPEKKPGTPPPTLSPAPSSPTPRPPSPPPAKVVATPPPSSINIPRFYFPKGLPNCAANYDEAIAKIEAAFTEFEEEKADIYEMGKIAKACGCPLYWKSPMFICAGGERTGFVSVHSFIATWRKLLHSCYDDASKFVYLLAKPGCTYLEQEDFIPLLQDIVDTHPGLTFLKDAPEFHSRYITTVIQRIFYTVNRSWTGKINMTELRRSNFLQTLALLEEEDDINQITDYFSYEHFYVIYCKFWELDSDHDLFIDPKDLARYNDHASSSRIIERLFSGAVTRGNSVQREGRMSYAEFVWFLISEEDKKNPTSIEYWFRCMDMDGDGVLSMFELEYLYEEQCERMEGMGIEPLPFQDLLCQMLDLVKPECPSKITLRDLKRCRMAHIFYDTFFNLEKYLDHEQRDPFAVQKDLDSDGPEPSDWDKYASEEYEILVAEETANEQLREGSFDDDYESDELTVSSDIGNKMDKLVISDLSA</sequence>
<evidence type="ECO:0000313" key="6">
    <source>
        <dbReference type="Ensembl" id="ENSDARP00000103598"/>
    </source>
</evidence>
<dbReference type="InterPro" id="IPR018247">
    <property type="entry name" value="EF_Hand_1_Ca_BS"/>
</dbReference>
<dbReference type="Ensembl" id="ENSDART00000189649.1">
    <property type="protein sequence ID" value="ENSDARP00000148286.1"/>
    <property type="gene ID" value="ENSDARG00000077722.5"/>
</dbReference>
<dbReference type="InterPro" id="IPR002048">
    <property type="entry name" value="EF_hand_dom"/>
</dbReference>
<feature type="compositionally biased region" description="Polar residues" evidence="4">
    <location>
        <begin position="497"/>
        <end position="512"/>
    </location>
</feature>
<feature type="region of interest" description="Disordered" evidence="4">
    <location>
        <begin position="450"/>
        <end position="512"/>
    </location>
</feature>
<dbReference type="GeneTree" id="ENSGT00940000154659"/>
<dbReference type="PaxDb" id="7955-ENSDARP00000103598"/>
<evidence type="ECO:0000313" key="9">
    <source>
        <dbReference type="ZFIN" id="ZDB-GENE-070912-646"/>
    </source>
</evidence>
<dbReference type="OMA" id="VQKPASH"/>
<accession>E9QG28</accession>
<dbReference type="InterPro" id="IPR041534">
    <property type="entry name" value="EF-hand_13"/>
</dbReference>
<dbReference type="eggNOG" id="KOG2562">
    <property type="taxonomic scope" value="Eukaryota"/>
</dbReference>
<evidence type="ECO:0000259" key="5">
    <source>
        <dbReference type="PROSITE" id="PS50222"/>
    </source>
</evidence>
<dbReference type="Pfam" id="PF17958">
    <property type="entry name" value="EF-hand_13"/>
    <property type="match status" value="1"/>
</dbReference>
<dbReference type="Bgee" id="ENSDARG00000077722">
    <property type="expression patterns" value="Expressed in muscle tissue and 18 other cell types or tissues"/>
</dbReference>
<dbReference type="GO" id="GO:0005509">
    <property type="term" value="F:calcium ion binding"/>
    <property type="evidence" value="ECO:0007669"/>
    <property type="project" value="InterPro"/>
</dbReference>
<dbReference type="GO" id="GO:0045214">
    <property type="term" value="P:sarcomere organization"/>
    <property type="evidence" value="ECO:0000315"/>
    <property type="project" value="ZFIN"/>
</dbReference>
<dbReference type="AlphaFoldDB" id="E9QG28"/>
<dbReference type="Proteomes" id="UP000000437">
    <property type="component" value="Chromosome 2"/>
</dbReference>
<dbReference type="GO" id="GO:0007507">
    <property type="term" value="P:heart development"/>
    <property type="evidence" value="ECO:0000315"/>
    <property type="project" value="ZFIN"/>
</dbReference>
<dbReference type="EMBL" id="FQ377905">
    <property type="status" value="NOT_ANNOTATED_CDS"/>
    <property type="molecule type" value="Genomic_DNA"/>
</dbReference>
<feature type="compositionally biased region" description="Basic and acidic residues" evidence="4">
    <location>
        <begin position="450"/>
        <end position="464"/>
    </location>
</feature>
<dbReference type="ExpressionAtlas" id="E9QG28">
    <property type="expression patterns" value="baseline"/>
</dbReference>
<dbReference type="GO" id="GO:0001947">
    <property type="term" value="P:heart looping"/>
    <property type="evidence" value="ECO:0000315"/>
    <property type="project" value="ZFIN"/>
</dbReference>
<organism evidence="6">
    <name type="scientific">Danio rerio</name>
    <name type="common">Zebrafish</name>
    <name type="synonym">Brachydanio rerio</name>
    <dbReference type="NCBI Taxonomy" id="7955"/>
    <lineage>
        <taxon>Eukaryota</taxon>
        <taxon>Metazoa</taxon>
        <taxon>Chordata</taxon>
        <taxon>Craniata</taxon>
        <taxon>Vertebrata</taxon>
        <taxon>Euteleostomi</taxon>
        <taxon>Actinopterygii</taxon>
        <taxon>Neopterygii</taxon>
        <taxon>Teleostei</taxon>
        <taxon>Ostariophysi</taxon>
        <taxon>Cypriniformes</taxon>
        <taxon>Danionidae</taxon>
        <taxon>Danioninae</taxon>
        <taxon>Danio</taxon>
    </lineage>
</organism>
<evidence type="ECO:0000256" key="2">
    <source>
        <dbReference type="ARBA" id="ARBA00022837"/>
    </source>
</evidence>
<dbReference type="FunFam" id="1.10.238.220:FF:000001">
    <property type="entry name" value="Serine/threonine-protein phosphatase 2A regulatory subunit B'' subunit alpha"/>
    <property type="match status" value="1"/>
</dbReference>
<dbReference type="EMBL" id="BX294118">
    <property type="status" value="NOT_ANNOTATED_CDS"/>
    <property type="molecule type" value="Genomic_DNA"/>
</dbReference>
<dbReference type="GlyGen" id="E9QG28">
    <property type="glycosylation" value="1 site"/>
</dbReference>
<reference evidence="6 7" key="2">
    <citation type="journal article" date="2013" name="Nature">
        <title>The zebrafish reference genome sequence and its relationship to the human genome.</title>
        <authorList>
            <consortium name="Genome Reference Consortium Zebrafish"/>
            <person name="Howe K."/>
            <person name="Clark M.D."/>
            <person name="Torroja C.F."/>
            <person name="Torrance J."/>
            <person name="Berthelot C."/>
            <person name="Muffato M."/>
            <person name="Collins J.E."/>
            <person name="Humphray S."/>
            <person name="McLaren K."/>
            <person name="Matthews L."/>
            <person name="McLaren S."/>
            <person name="Sealy I."/>
            <person name="Caccamo M."/>
            <person name="Churcher C."/>
            <person name="Scott C."/>
            <person name="Barrett J.C."/>
            <person name="Koch R."/>
            <person name="Rauch G.J."/>
            <person name="White S."/>
            <person name="Chow W."/>
            <person name="Kilian B."/>
            <person name="Quintais L.T."/>
            <person name="Guerra-Assuncao J.A."/>
            <person name="Zhou Y."/>
            <person name="Gu Y."/>
            <person name="Yen J."/>
            <person name="Vogel J.H."/>
            <person name="Eyre T."/>
            <person name="Redmond S."/>
            <person name="Banerjee R."/>
            <person name="Chi J."/>
            <person name="Fu B."/>
            <person name="Langley E."/>
            <person name="Maguire S.F."/>
            <person name="Laird G.K."/>
            <person name="Lloyd D."/>
            <person name="Kenyon E."/>
            <person name="Donaldson S."/>
            <person name="Sehra H."/>
            <person name="Almeida-King J."/>
            <person name="Loveland J."/>
            <person name="Trevanion S."/>
            <person name="Jones M."/>
            <person name="Quail M."/>
            <person name="Willey D."/>
            <person name="Hunt A."/>
            <person name="Burton J."/>
            <person name="Sims S."/>
            <person name="McLay K."/>
            <person name="Plumb B."/>
            <person name="Davis J."/>
            <person name="Clee C."/>
            <person name="Oliver K."/>
            <person name="Clark R."/>
            <person name="Riddle C."/>
            <person name="Elliot D."/>
            <person name="Eliott D."/>
            <person name="Threadgold G."/>
            <person name="Harden G."/>
            <person name="Ware D."/>
            <person name="Begum S."/>
            <person name="Mortimore B."/>
            <person name="Mortimer B."/>
            <person name="Kerry G."/>
            <person name="Heath P."/>
            <person name="Phillimore B."/>
            <person name="Tracey A."/>
            <person name="Corby N."/>
            <person name="Dunn M."/>
            <person name="Johnson C."/>
            <person name="Wood J."/>
            <person name="Clark S."/>
            <person name="Pelan S."/>
            <person name="Griffiths G."/>
            <person name="Smith M."/>
            <person name="Glithero R."/>
            <person name="Howden P."/>
            <person name="Barker N."/>
            <person name="Lloyd C."/>
            <person name="Stevens C."/>
            <person name="Harley J."/>
            <person name="Holt K."/>
            <person name="Panagiotidis G."/>
            <person name="Lovell J."/>
            <person name="Beasley H."/>
            <person name="Henderson C."/>
            <person name="Gordon D."/>
            <person name="Auger K."/>
            <person name="Wright D."/>
            <person name="Collins J."/>
            <person name="Raisen C."/>
            <person name="Dyer L."/>
            <person name="Leung K."/>
            <person name="Robertson L."/>
            <person name="Ambridge K."/>
            <person name="Leongamornlert D."/>
            <person name="McGuire S."/>
            <person name="Gilderthorp R."/>
            <person name="Griffiths C."/>
            <person name="Manthravadi D."/>
            <person name="Nichol S."/>
            <person name="Barker G."/>
            <person name="Whitehead S."/>
            <person name="Kay M."/>
            <person name="Brown J."/>
            <person name="Murnane C."/>
            <person name="Gray E."/>
            <person name="Humphries M."/>
            <person name="Sycamore N."/>
            <person name="Barker D."/>
            <person name="Saunders D."/>
            <person name="Wallis J."/>
            <person name="Babbage A."/>
            <person name="Hammond S."/>
            <person name="Mashreghi-Mohammadi M."/>
            <person name="Barr L."/>
            <person name="Martin S."/>
            <person name="Wray P."/>
            <person name="Ellington A."/>
            <person name="Matthews N."/>
            <person name="Ellwood M."/>
            <person name="Woodmansey R."/>
            <person name="Clark G."/>
            <person name="Cooper J."/>
            <person name="Cooper J."/>
            <person name="Tromans A."/>
            <person name="Grafham D."/>
            <person name="Skuce C."/>
            <person name="Pandian R."/>
            <person name="Andrews R."/>
            <person name="Harrison E."/>
            <person name="Kimberley A."/>
            <person name="Garnett J."/>
            <person name="Fosker N."/>
            <person name="Hall R."/>
            <person name="Garner P."/>
            <person name="Kelly D."/>
            <person name="Bird C."/>
            <person name="Palmer S."/>
            <person name="Gehring I."/>
            <person name="Berger A."/>
            <person name="Dooley C.M."/>
            <person name="Ersan-Urun Z."/>
            <person name="Eser C."/>
            <person name="Geiger H."/>
            <person name="Geisler M."/>
            <person name="Karotki L."/>
            <person name="Kirn A."/>
            <person name="Konantz J."/>
            <person name="Konantz M."/>
            <person name="Oberlander M."/>
            <person name="Rudolph-Geiger S."/>
            <person name="Teucke M."/>
            <person name="Lanz C."/>
            <person name="Raddatz G."/>
            <person name="Osoegawa K."/>
            <person name="Zhu B."/>
            <person name="Rapp A."/>
            <person name="Widaa S."/>
            <person name="Langford C."/>
            <person name="Yang F."/>
            <person name="Schuster S.C."/>
            <person name="Carter N.P."/>
            <person name="Harrow J."/>
            <person name="Ning Z."/>
            <person name="Herrero J."/>
            <person name="Searle S.M."/>
            <person name="Enright A."/>
            <person name="Geisler R."/>
            <person name="Plasterk R.H."/>
            <person name="Lee C."/>
            <person name="Westerfield M."/>
            <person name="de Jong P.J."/>
            <person name="Zon L.I."/>
            <person name="Postlethwait J.H."/>
            <person name="Nusslein-Volhard C."/>
            <person name="Hubbard T.J."/>
            <person name="Roest Crollius H."/>
            <person name="Rogers J."/>
            <person name="Stemple D.L."/>
        </authorList>
    </citation>
    <scope>NUCLEOTIDE SEQUENCE [LARGE SCALE GENOMIC DNA]</scope>
    <source>
        <strain evidence="6">Tuebingen</strain>
    </source>
</reference>
<dbReference type="Gene3D" id="1.10.238.230">
    <property type="match status" value="1"/>
</dbReference>
<feature type="domain" description="EF-hand" evidence="5">
    <location>
        <begin position="1023"/>
        <end position="1058"/>
    </location>
</feature>
<feature type="region of interest" description="Disordered" evidence="4">
    <location>
        <begin position="325"/>
        <end position="404"/>
    </location>
</feature>
<dbReference type="GO" id="GO:0001756">
    <property type="term" value="P:somitogenesis"/>
    <property type="evidence" value="ECO:0000318"/>
    <property type="project" value="GO_Central"/>
</dbReference>
<dbReference type="InterPro" id="IPR048855">
    <property type="entry name" value="P2R3A_B_D_EF-hand"/>
</dbReference>